<organism evidence="1">
    <name type="scientific">Spironucleus salmonicida</name>
    <dbReference type="NCBI Taxonomy" id="348837"/>
    <lineage>
        <taxon>Eukaryota</taxon>
        <taxon>Metamonada</taxon>
        <taxon>Diplomonadida</taxon>
        <taxon>Hexamitidae</taxon>
        <taxon>Hexamitinae</taxon>
        <taxon>Spironucleus</taxon>
    </lineage>
</organism>
<accession>V6LWR2</accession>
<protein>
    <submittedName>
        <fullName evidence="1">Uncharacterized protein</fullName>
    </submittedName>
</protein>
<reference evidence="2" key="2">
    <citation type="submission" date="2020-12" db="EMBL/GenBank/DDBJ databases">
        <title>New Spironucleus salmonicida genome in near-complete chromosomes.</title>
        <authorList>
            <person name="Xu F."/>
            <person name="Kurt Z."/>
            <person name="Jimenez-Gonzalez A."/>
            <person name="Astvaldsson A."/>
            <person name="Andersson J.O."/>
            <person name="Svard S.G."/>
        </authorList>
    </citation>
    <scope>NUCLEOTIDE SEQUENCE</scope>
    <source>
        <strain evidence="2">ATCC 50377</strain>
    </source>
</reference>
<dbReference type="VEuPathDB" id="GiardiaDB:SS50377_24142"/>
<proteinExistence type="predicted"/>
<keyword evidence="3" id="KW-1185">Reference proteome</keyword>
<evidence type="ECO:0000313" key="2">
    <source>
        <dbReference type="EMBL" id="KAH0574195.1"/>
    </source>
</evidence>
<dbReference type="EMBL" id="AUWU02000004">
    <property type="protein sequence ID" value="KAH0574195.1"/>
    <property type="molecule type" value="Genomic_DNA"/>
</dbReference>
<dbReference type="AlphaFoldDB" id="V6LWR2"/>
<evidence type="ECO:0000313" key="3">
    <source>
        <dbReference type="Proteomes" id="UP000018208"/>
    </source>
</evidence>
<dbReference type="EMBL" id="KI545966">
    <property type="protein sequence ID" value="EST49025.1"/>
    <property type="molecule type" value="Genomic_DNA"/>
</dbReference>
<sequence length="261" mass="28491">MEFLRHLQSSPAPLTKTVKYTRHVPELAKIHSLSPLIYSTPTHFCSGDASLPLPKSTMVTFAAPGILARSDNTLFLYSQEGARVNVGVSFRRVQHAVTQAQLYQDFVFALTRNTIYVSDLANTASREIHFEHDVRQFQIVDGRLLVLSNRLCLCALDGTVQMEWLLEGAERMEATPEGILVGGGGRVWLVREGGVRSVEIAEPVRFLRFPLVVCAARAFGLSVGPDGSLGVASVFEGSLELCGDLFTRNGGLVEAVTLACK</sequence>
<name>V6LWR2_9EUKA</name>
<evidence type="ECO:0000313" key="1">
    <source>
        <dbReference type="EMBL" id="EST49025.1"/>
    </source>
</evidence>
<dbReference type="Proteomes" id="UP000018208">
    <property type="component" value="Unassembled WGS sequence"/>
</dbReference>
<reference evidence="1 2" key="1">
    <citation type="journal article" date="2014" name="PLoS Genet.">
        <title>The Genome of Spironucleus salmonicida Highlights a Fish Pathogen Adapted to Fluctuating Environments.</title>
        <authorList>
            <person name="Xu F."/>
            <person name="Jerlstrom-Hultqvist J."/>
            <person name="Einarsson E."/>
            <person name="Astvaldsson A."/>
            <person name="Svard S.G."/>
            <person name="Andersson J.O."/>
        </authorList>
    </citation>
    <scope>NUCLEOTIDE SEQUENCE</scope>
    <source>
        <strain evidence="2">ATCC 50377</strain>
    </source>
</reference>
<gene>
    <name evidence="1" type="ORF">SS50377_10717</name>
    <name evidence="2" type="ORF">SS50377_24142</name>
</gene>